<evidence type="ECO:0000313" key="1">
    <source>
        <dbReference type="EMBL" id="MBB4279306.1"/>
    </source>
</evidence>
<name>A0A7W6WIG6_9HYPH</name>
<proteinExistence type="predicted"/>
<accession>A0A7W6WIG6</accession>
<organism evidence="1 2">
    <name type="scientific">Rhizobium mongolense</name>
    <dbReference type="NCBI Taxonomy" id="57676"/>
    <lineage>
        <taxon>Bacteria</taxon>
        <taxon>Pseudomonadati</taxon>
        <taxon>Pseudomonadota</taxon>
        <taxon>Alphaproteobacteria</taxon>
        <taxon>Hyphomicrobiales</taxon>
        <taxon>Rhizobiaceae</taxon>
        <taxon>Rhizobium/Agrobacterium group</taxon>
        <taxon>Rhizobium</taxon>
    </lineage>
</organism>
<dbReference type="SUPFAM" id="SSF55874">
    <property type="entry name" value="ATPase domain of HSP90 chaperone/DNA topoisomerase II/histidine kinase"/>
    <property type="match status" value="1"/>
</dbReference>
<dbReference type="EMBL" id="JACIGM010000026">
    <property type="protein sequence ID" value="MBB4279306.1"/>
    <property type="molecule type" value="Genomic_DNA"/>
</dbReference>
<dbReference type="Gene3D" id="3.30.565.10">
    <property type="entry name" value="Histidine kinase-like ATPase, C-terminal domain"/>
    <property type="match status" value="1"/>
</dbReference>
<dbReference type="InterPro" id="IPR036890">
    <property type="entry name" value="HATPase_C_sf"/>
</dbReference>
<sequence length="497" mass="54387">MAAEQRTIDIPPKASALINSLRGLGYSPETAIADLIDNSITAGATTVEIDLQWNDGHPFAAIFDNGRGMSEKRLAEAMQLGGDGPHTDRSENDLGRFGMGLKTASLSQSSRLTIVSRMEDTTTSITMDVAVIATRGWIATVPDPLPDHPFVAKLITISAGTVVLWENIDELSGLSGLAKESFYLRLEEIRAHLGMVFHRFISGDADLAIALNGRAVKAWDPFRSQHPATIAMPVERIRHAGSSFSVKPYVLPHRDRFANDAEYEAAGGPGGWAARQGFYVYRGKRLLVAGSWLGLGGARTWTRDEASRLARIQVDLPTSMDRDWRIDVRKSQARPPGTLRTRLTAIAGHCRQEAREVFAFRGQGPRVRGASREALSVWLASPGPNGTQYRINRDHPVIVACREAAGGLRPLNAVLSIIERSVPVERIWLDVSEFEGAEVPVLDDDETTKLAEQLEELGRTLPASLPAQERIDLLLVNLPGDLTKLKTELKRRFGGGK</sequence>
<gene>
    <name evidence="1" type="ORF">GGE12_007119</name>
</gene>
<reference evidence="1 2" key="1">
    <citation type="submission" date="2020-08" db="EMBL/GenBank/DDBJ databases">
        <title>Genomic Encyclopedia of Type Strains, Phase IV (KMG-V): Genome sequencing to study the core and pangenomes of soil and plant-associated prokaryotes.</title>
        <authorList>
            <person name="Whitman W."/>
        </authorList>
    </citation>
    <scope>NUCLEOTIDE SEQUENCE [LARGE SCALE GENOMIC DNA]</scope>
    <source>
        <strain evidence="1 2">SEMIA 402</strain>
    </source>
</reference>
<protein>
    <recommendedName>
        <fullName evidence="3">Histidine kinase/DNA gyrase B/HSP90-like ATPase</fullName>
    </recommendedName>
</protein>
<dbReference type="Proteomes" id="UP000533641">
    <property type="component" value="Unassembled WGS sequence"/>
</dbReference>
<dbReference type="AlphaFoldDB" id="A0A7W6WIG6"/>
<evidence type="ECO:0008006" key="3">
    <source>
        <dbReference type="Google" id="ProtNLM"/>
    </source>
</evidence>
<comment type="caution">
    <text evidence="1">The sequence shown here is derived from an EMBL/GenBank/DDBJ whole genome shotgun (WGS) entry which is preliminary data.</text>
</comment>
<dbReference type="Pfam" id="PF13589">
    <property type="entry name" value="HATPase_c_3"/>
    <property type="match status" value="1"/>
</dbReference>
<dbReference type="RefSeq" id="WP_183930818.1">
    <property type="nucleotide sequence ID" value="NZ_JACIGM010000026.1"/>
</dbReference>
<evidence type="ECO:0000313" key="2">
    <source>
        <dbReference type="Proteomes" id="UP000533641"/>
    </source>
</evidence>